<evidence type="ECO:0000256" key="11">
    <source>
        <dbReference type="ARBA" id="ARBA00023150"/>
    </source>
</evidence>
<dbReference type="SUPFAM" id="SSF53218">
    <property type="entry name" value="Molybdenum cofactor biosynthesis proteins"/>
    <property type="match status" value="1"/>
</dbReference>
<evidence type="ECO:0000256" key="9">
    <source>
        <dbReference type="ARBA" id="ARBA00022723"/>
    </source>
</evidence>
<dbReference type="EMBL" id="CP120576">
    <property type="protein sequence ID" value="WEY83940.1"/>
    <property type="molecule type" value="Genomic_DNA"/>
</dbReference>
<dbReference type="InterPro" id="IPR005110">
    <property type="entry name" value="MoeA_linker/N"/>
</dbReference>
<dbReference type="Gene3D" id="2.170.190.11">
    <property type="entry name" value="Molybdopterin biosynthesis moea protein, domain 3"/>
    <property type="match status" value="1"/>
</dbReference>
<dbReference type="GO" id="GO:0046872">
    <property type="term" value="F:metal ion binding"/>
    <property type="evidence" value="ECO:0007669"/>
    <property type="project" value="UniProtKB-UniRule"/>
</dbReference>
<dbReference type="InterPro" id="IPR036425">
    <property type="entry name" value="MoaB/Mog-like_dom_sf"/>
</dbReference>
<dbReference type="Gene3D" id="3.40.980.10">
    <property type="entry name" value="MoaB/Mog-like domain"/>
    <property type="match status" value="1"/>
</dbReference>
<dbReference type="SUPFAM" id="SSF63882">
    <property type="entry name" value="MoeA N-terminal region -like"/>
    <property type="match status" value="1"/>
</dbReference>
<feature type="domain" description="MoaB/Mog" evidence="14">
    <location>
        <begin position="189"/>
        <end position="327"/>
    </location>
</feature>
<evidence type="ECO:0000256" key="3">
    <source>
        <dbReference type="ARBA" id="ARBA00005046"/>
    </source>
</evidence>
<keyword evidence="11 13" id="KW-0501">Molybdenum cofactor biosynthesis</keyword>
<organism evidence="15 17">
    <name type="scientific">Bacillus subtilis</name>
    <dbReference type="NCBI Taxonomy" id="1423"/>
    <lineage>
        <taxon>Bacteria</taxon>
        <taxon>Bacillati</taxon>
        <taxon>Bacillota</taxon>
        <taxon>Bacilli</taxon>
        <taxon>Bacillales</taxon>
        <taxon>Bacillaceae</taxon>
        <taxon>Bacillus</taxon>
    </lineage>
</organism>
<keyword evidence="8 13" id="KW-0808">Transferase</keyword>
<keyword evidence="7 13" id="KW-0500">Molybdenum</keyword>
<protein>
    <recommendedName>
        <fullName evidence="6 13">Molybdopterin molybdenumtransferase</fullName>
        <ecNumber evidence="5 13">2.10.1.1</ecNumber>
    </recommendedName>
</protein>
<evidence type="ECO:0000313" key="15">
    <source>
        <dbReference type="EMBL" id="KIU12421.1"/>
    </source>
</evidence>
<evidence type="ECO:0000259" key="14">
    <source>
        <dbReference type="SMART" id="SM00852"/>
    </source>
</evidence>
<dbReference type="FunFam" id="3.40.980.10:FF:000004">
    <property type="entry name" value="Molybdopterin molybdenumtransferase"/>
    <property type="match status" value="1"/>
</dbReference>
<comment type="catalytic activity">
    <reaction evidence="12">
        <text>adenylyl-molybdopterin + molybdate = Mo-molybdopterin + AMP + H(+)</text>
        <dbReference type="Rhea" id="RHEA:35047"/>
        <dbReference type="ChEBI" id="CHEBI:15378"/>
        <dbReference type="ChEBI" id="CHEBI:36264"/>
        <dbReference type="ChEBI" id="CHEBI:62727"/>
        <dbReference type="ChEBI" id="CHEBI:71302"/>
        <dbReference type="ChEBI" id="CHEBI:456215"/>
        <dbReference type="EC" id="2.10.1.1"/>
    </reaction>
</comment>
<keyword evidence="10 13" id="KW-0460">Magnesium</keyword>
<dbReference type="FunFam" id="2.170.190.11:FF:000001">
    <property type="entry name" value="Molybdopterin molybdenumtransferase"/>
    <property type="match status" value="1"/>
</dbReference>
<dbReference type="Proteomes" id="UP000032247">
    <property type="component" value="Unassembled WGS sequence"/>
</dbReference>
<dbReference type="PANTHER" id="PTHR10192:SF5">
    <property type="entry name" value="GEPHYRIN"/>
    <property type="match status" value="1"/>
</dbReference>
<dbReference type="CDD" id="cd00887">
    <property type="entry name" value="MoeA"/>
    <property type="match status" value="1"/>
</dbReference>
<dbReference type="InterPro" id="IPR038987">
    <property type="entry name" value="MoeA-like"/>
</dbReference>
<evidence type="ECO:0000256" key="2">
    <source>
        <dbReference type="ARBA" id="ARBA00002901"/>
    </source>
</evidence>
<name>A0A0D1L997_BACIU</name>
<dbReference type="GO" id="GO:0005829">
    <property type="term" value="C:cytosol"/>
    <property type="evidence" value="ECO:0007669"/>
    <property type="project" value="TreeGrafter"/>
</dbReference>
<reference evidence="16" key="2">
    <citation type="submission" date="2023-03" db="EMBL/GenBank/DDBJ databases">
        <title>Complete genome sequences of 52 Bacillus and Priestia strains isolated from West-African fermentations and 26 reference strains from the DSMZ collection.</title>
        <authorList>
            <person name="Wiedenbein E.S."/>
            <person name="Canoy T.S."/>
            <person name="Hui Y."/>
            <person name="Parkouda C."/>
            <person name="Dawende C."/>
            <person name="Ametefe E."/>
            <person name="Jespersen L."/>
            <person name="Nielsen D.S."/>
        </authorList>
    </citation>
    <scope>NUCLEOTIDE SEQUENCE</scope>
    <source>
        <strain evidence="16">PRO56</strain>
    </source>
</reference>
<evidence type="ECO:0000256" key="7">
    <source>
        <dbReference type="ARBA" id="ARBA00022505"/>
    </source>
</evidence>
<evidence type="ECO:0000256" key="1">
    <source>
        <dbReference type="ARBA" id="ARBA00001946"/>
    </source>
</evidence>
<dbReference type="InterPro" id="IPR036135">
    <property type="entry name" value="MoeA_linker/N_sf"/>
</dbReference>
<dbReference type="UniPathway" id="UPA00344"/>
<dbReference type="InterPro" id="IPR036688">
    <property type="entry name" value="MoeA_C_domain_IV_sf"/>
</dbReference>
<evidence type="ECO:0000256" key="4">
    <source>
        <dbReference type="ARBA" id="ARBA00010763"/>
    </source>
</evidence>
<evidence type="ECO:0000256" key="8">
    <source>
        <dbReference type="ARBA" id="ARBA00022679"/>
    </source>
</evidence>
<dbReference type="EC" id="2.10.1.1" evidence="5 13"/>
<dbReference type="PANTHER" id="PTHR10192">
    <property type="entry name" value="MOLYBDOPTERIN BIOSYNTHESIS PROTEIN"/>
    <property type="match status" value="1"/>
</dbReference>
<dbReference type="NCBIfam" id="TIGR00177">
    <property type="entry name" value="molyb_syn"/>
    <property type="match status" value="1"/>
</dbReference>
<dbReference type="Pfam" id="PF03453">
    <property type="entry name" value="MoeA_N"/>
    <property type="match status" value="1"/>
</dbReference>
<dbReference type="AlphaFoldDB" id="A0A0D1L997"/>
<evidence type="ECO:0000256" key="12">
    <source>
        <dbReference type="ARBA" id="ARBA00047317"/>
    </source>
</evidence>
<dbReference type="PATRIC" id="fig|1423.173.peg.1304"/>
<gene>
    <name evidence="16" type="primary">moeA</name>
    <name evidence="16" type="ORF">P5633_16525</name>
    <name evidence="15" type="ORF">SC09_Contig19orf00897</name>
</gene>
<dbReference type="STRING" id="483913.AN935_07455"/>
<dbReference type="Pfam" id="PF00994">
    <property type="entry name" value="MoCF_biosynth"/>
    <property type="match status" value="1"/>
</dbReference>
<dbReference type="SUPFAM" id="SSF63867">
    <property type="entry name" value="MoeA C-terminal domain-like"/>
    <property type="match status" value="1"/>
</dbReference>
<dbReference type="InterPro" id="IPR001453">
    <property type="entry name" value="MoaB/Mog_dom"/>
</dbReference>
<reference evidence="15 17" key="1">
    <citation type="submission" date="2014-12" db="EMBL/GenBank/DDBJ databases">
        <title>Comparative genome analysis of Bacillus coagulans HM-08, Clostridium butyricum HM-68, Bacillus subtilis HM-66 and Bacillus licheniformis BL-09.</title>
        <authorList>
            <person name="Zhang H."/>
        </authorList>
    </citation>
    <scope>NUCLEOTIDE SEQUENCE [LARGE SCALE GENOMIC DNA]</scope>
    <source>
        <strain evidence="15 17">HM-66</strain>
    </source>
</reference>
<dbReference type="Proteomes" id="UP001214898">
    <property type="component" value="Chromosome"/>
</dbReference>
<proteinExistence type="inferred from homology"/>
<dbReference type="Gene3D" id="2.40.340.10">
    <property type="entry name" value="MoeA, C-terminal, domain IV"/>
    <property type="match status" value="1"/>
</dbReference>
<dbReference type="Pfam" id="PF03454">
    <property type="entry name" value="MoeA_C"/>
    <property type="match status" value="1"/>
</dbReference>
<comment type="cofactor">
    <cofactor evidence="1 13">
        <name>Mg(2+)</name>
        <dbReference type="ChEBI" id="CHEBI:18420"/>
    </cofactor>
</comment>
<evidence type="ECO:0000313" key="17">
    <source>
        <dbReference type="Proteomes" id="UP000032247"/>
    </source>
</evidence>
<comment type="similarity">
    <text evidence="4 13">Belongs to the MoeA family.</text>
</comment>
<dbReference type="GO" id="GO:0061599">
    <property type="term" value="F:molybdopterin molybdotransferase activity"/>
    <property type="evidence" value="ECO:0007669"/>
    <property type="project" value="UniProtKB-UniRule"/>
</dbReference>
<dbReference type="GO" id="GO:0006777">
    <property type="term" value="P:Mo-molybdopterin cofactor biosynthetic process"/>
    <property type="evidence" value="ECO:0007669"/>
    <property type="project" value="UniProtKB-UniRule"/>
</dbReference>
<keyword evidence="9 13" id="KW-0479">Metal-binding</keyword>
<evidence type="ECO:0000256" key="5">
    <source>
        <dbReference type="ARBA" id="ARBA00013269"/>
    </source>
</evidence>
<dbReference type="FunFam" id="2.40.340.10:FF:000002">
    <property type="entry name" value="Molybdopterin molybdenumtransferase"/>
    <property type="match status" value="1"/>
</dbReference>
<dbReference type="InterPro" id="IPR005111">
    <property type="entry name" value="MoeA_C_domain_IV"/>
</dbReference>
<evidence type="ECO:0000256" key="10">
    <source>
        <dbReference type="ARBA" id="ARBA00022842"/>
    </source>
</evidence>
<evidence type="ECO:0000256" key="13">
    <source>
        <dbReference type="RuleBase" id="RU365090"/>
    </source>
</evidence>
<sequence>MLEKRTPIPVDEAVRRVCHFQKQGETEWVALEDSLHRFLAEDITADHHVPAFDRSPYDGFAVRACDTAEASRENPVRFEVIDHIGAGAVSEKELGPFQAVRIMTGAQIPEGADAVVMIELTQAFEENGKSFMSLKRRFQTGDNISKTGEDAQKGSVLLTKGTRVTPGVTALLATFGYASVPVVRKPVVGIIATGTELLNVSDPLEPGKIRNSNASMVYAQAIEAGATPLYLGKISDELDKSFAAVKEAMKKVDFLITTGGVSVGDFDFLPAIYEKLGADVLFNKVAMRPGSVTTVAHANDMLLFGLSGNPSACYVGFELFVKPIIQTWLHNETPHSICAEAVLTKDFPKPNPFTRFVRALVQHQEGKLLATPVGLDKSSSVTSLADANAFIILPGGTRGYETGRTVQVLLIREENGSEWPWSVLSRSSKL</sequence>
<dbReference type="Gene3D" id="3.90.105.10">
    <property type="entry name" value="Molybdopterin biosynthesis moea protein, domain 2"/>
    <property type="match status" value="1"/>
</dbReference>
<dbReference type="NCBIfam" id="NF045515">
    <property type="entry name" value="Glp_gephyrin"/>
    <property type="match status" value="1"/>
</dbReference>
<accession>A0A0D1L997</accession>
<dbReference type="EMBL" id="JXBC01000002">
    <property type="protein sequence ID" value="KIU12421.1"/>
    <property type="molecule type" value="Genomic_DNA"/>
</dbReference>
<evidence type="ECO:0000256" key="6">
    <source>
        <dbReference type="ARBA" id="ARBA00021108"/>
    </source>
</evidence>
<comment type="pathway">
    <text evidence="3 13">Cofactor biosynthesis; molybdopterin biosynthesis.</text>
</comment>
<dbReference type="SMART" id="SM00852">
    <property type="entry name" value="MoCF_biosynth"/>
    <property type="match status" value="1"/>
</dbReference>
<evidence type="ECO:0000313" key="16">
    <source>
        <dbReference type="EMBL" id="WEY83940.1"/>
    </source>
</evidence>
<comment type="function">
    <text evidence="2 13">Catalyzes the insertion of molybdate into adenylated molybdopterin with the concomitant release of AMP.</text>
</comment>